<dbReference type="PATRIC" id="fig|199198.5.peg.5077"/>
<accession>A0A0P9I098</accession>
<proteinExistence type="predicted"/>
<evidence type="ECO:0000313" key="1">
    <source>
        <dbReference type="EMBL" id="KPW18156.1"/>
    </source>
</evidence>
<dbReference type="RefSeq" id="WP_003402417.1">
    <property type="nucleotide sequence ID" value="NZ_LGAR01000058.1"/>
</dbReference>
<dbReference type="Proteomes" id="UP000050297">
    <property type="component" value="Unassembled WGS sequence"/>
</dbReference>
<dbReference type="EMBL" id="LJPM01000332">
    <property type="protein sequence ID" value="KPW18156.1"/>
    <property type="molecule type" value="Genomic_DNA"/>
</dbReference>
<reference evidence="1 2" key="1">
    <citation type="submission" date="2015-09" db="EMBL/GenBank/DDBJ databases">
        <title>Genome announcement of multiple Pseudomonas syringae strains.</title>
        <authorList>
            <person name="Thakur S."/>
            <person name="Wang P.W."/>
            <person name="Gong Y."/>
            <person name="Weir B.S."/>
            <person name="Guttman D.S."/>
        </authorList>
    </citation>
    <scope>NUCLEOTIDE SEQUENCE [LARGE SCALE GENOMIC DNA]</scope>
    <source>
        <strain evidence="1 2">ICMP2802</strain>
    </source>
</reference>
<evidence type="ECO:0000313" key="2">
    <source>
        <dbReference type="Proteomes" id="UP000050297"/>
    </source>
</evidence>
<dbReference type="AlphaFoldDB" id="A0A0P9I098"/>
<sequence length="168" mass="19193">MTRNIHSPSVDDQISYLREALELRLLEVSDIVQWADDQITARENPTYELIELALMSDSNRYDIANQLLRVGTPSLSRAEVLPYVLAKAHEKLLVDPDFGKVLAEGMYQSWFRSNYDFPDALSLCGYFEDAYSLAESGIVGTVDQINRELLEFTAQFQDCNWFASVLDR</sequence>
<protein>
    <submittedName>
        <fullName evidence="1">Uncharacterized protein</fullName>
    </submittedName>
</protein>
<name>A0A0P9I098_PSESX</name>
<gene>
    <name evidence="1" type="ORF">ALO91_03539</name>
</gene>
<organism evidence="1 2">
    <name type="scientific">Pseudomonas syringae pv. aceris</name>
    <dbReference type="NCBI Taxonomy" id="199198"/>
    <lineage>
        <taxon>Bacteria</taxon>
        <taxon>Pseudomonadati</taxon>
        <taxon>Pseudomonadota</taxon>
        <taxon>Gammaproteobacteria</taxon>
        <taxon>Pseudomonadales</taxon>
        <taxon>Pseudomonadaceae</taxon>
        <taxon>Pseudomonas</taxon>
        <taxon>Pseudomonas syringae</taxon>
    </lineage>
</organism>
<comment type="caution">
    <text evidence="1">The sequence shown here is derived from an EMBL/GenBank/DDBJ whole genome shotgun (WGS) entry which is preliminary data.</text>
</comment>